<evidence type="ECO:0000256" key="2">
    <source>
        <dbReference type="ARBA" id="ARBA00004141"/>
    </source>
</evidence>
<keyword evidence="5" id="KW-0808">Transferase</keyword>
<dbReference type="FunFam" id="1.10.357.140:FF:000008">
    <property type="entry name" value="4-hydroxybenzoate octaprenyltransferase"/>
    <property type="match status" value="1"/>
</dbReference>
<dbReference type="PROSITE" id="PS00943">
    <property type="entry name" value="UBIA"/>
    <property type="match status" value="1"/>
</dbReference>
<comment type="subcellular location">
    <subcellularLocation>
        <location evidence="2">Membrane</location>
        <topology evidence="2">Multi-pass membrane protein</topology>
    </subcellularLocation>
</comment>
<comment type="caution">
    <text evidence="10">The sequence shown here is derived from an EMBL/GenBank/DDBJ whole genome shotgun (WGS) entry which is preliminary data.</text>
</comment>
<dbReference type="InterPro" id="IPR044878">
    <property type="entry name" value="UbiA_sf"/>
</dbReference>
<feature type="transmembrane region" description="Helical" evidence="9">
    <location>
        <begin position="101"/>
        <end position="124"/>
    </location>
</feature>
<evidence type="ECO:0000256" key="4">
    <source>
        <dbReference type="ARBA" id="ARBA00005985"/>
    </source>
</evidence>
<dbReference type="OrthoDB" id="18170at2759"/>
<dbReference type="GO" id="GO:0016114">
    <property type="term" value="P:terpenoid biosynthetic process"/>
    <property type="evidence" value="ECO:0007669"/>
    <property type="project" value="UniProtKB-UniPathway"/>
</dbReference>
<feature type="transmembrane region" description="Helical" evidence="9">
    <location>
        <begin position="21"/>
        <end position="43"/>
    </location>
</feature>
<comment type="cofactor">
    <cofactor evidence="1">
        <name>Mg(2+)</name>
        <dbReference type="ChEBI" id="CHEBI:18420"/>
    </cofactor>
</comment>
<dbReference type="InterPro" id="IPR030470">
    <property type="entry name" value="UbiA_prenylTrfase_CS"/>
</dbReference>
<feature type="transmembrane region" description="Helical" evidence="9">
    <location>
        <begin position="190"/>
        <end position="212"/>
    </location>
</feature>
<gene>
    <name evidence="10" type="ORF">GTA08_BOTSDO09620</name>
</gene>
<evidence type="ECO:0000256" key="3">
    <source>
        <dbReference type="ARBA" id="ARBA00004721"/>
    </source>
</evidence>
<sequence>MAVTSRSSLIRDLLALSRFDRYNPLFTTFAGVWSALLAGATVLADENSTASVGFVFRQTGLCCLAAYIFCGAGMVWNDWIDRDIDAHVARTKSRPLAARRVTTTQAMVWMTMQVFASYLVLHVMLNGKDVLKHLLPVMAASILYPFGKRPTARKLHLYPQYILGFTIAWPAIPGWAAIHGQHQSFTETTYQCLPLCIMTYFWTLYLNTAYSYQDVVDDRKLNVNSFYNIAGRHIHLLLVALASPVVVCLSLFLSQFNSVWLWVAWMGFWTVSFAEQLVRFDAKRPATGGIVHKSNVKLGLWTIVACAVEVFLKFRPTHLA</sequence>
<dbReference type="AlphaFoldDB" id="A0A8H4N0N1"/>
<evidence type="ECO:0000256" key="5">
    <source>
        <dbReference type="ARBA" id="ARBA00022679"/>
    </source>
</evidence>
<dbReference type="Gene3D" id="1.20.120.1780">
    <property type="entry name" value="UbiA prenyltransferase"/>
    <property type="match status" value="1"/>
</dbReference>
<dbReference type="InterPro" id="IPR000537">
    <property type="entry name" value="UbiA_prenyltransferase"/>
</dbReference>
<dbReference type="UniPathway" id="UPA00213"/>
<evidence type="ECO:0000256" key="9">
    <source>
        <dbReference type="SAM" id="Phobius"/>
    </source>
</evidence>
<dbReference type="InterPro" id="IPR039653">
    <property type="entry name" value="Prenyltransferase"/>
</dbReference>
<dbReference type="CDD" id="cd13959">
    <property type="entry name" value="PT_UbiA_COQ2"/>
    <property type="match status" value="1"/>
</dbReference>
<feature type="transmembrane region" description="Helical" evidence="9">
    <location>
        <begin position="55"/>
        <end position="80"/>
    </location>
</feature>
<organism evidence="10 11">
    <name type="scientific">Botryosphaeria dothidea</name>
    <dbReference type="NCBI Taxonomy" id="55169"/>
    <lineage>
        <taxon>Eukaryota</taxon>
        <taxon>Fungi</taxon>
        <taxon>Dikarya</taxon>
        <taxon>Ascomycota</taxon>
        <taxon>Pezizomycotina</taxon>
        <taxon>Dothideomycetes</taxon>
        <taxon>Dothideomycetes incertae sedis</taxon>
        <taxon>Botryosphaeriales</taxon>
        <taxon>Botryosphaeriaceae</taxon>
        <taxon>Botryosphaeria</taxon>
    </lineage>
</organism>
<accession>A0A8H4N0N1</accession>
<evidence type="ECO:0000256" key="8">
    <source>
        <dbReference type="ARBA" id="ARBA00023136"/>
    </source>
</evidence>
<keyword evidence="11" id="KW-1185">Reference proteome</keyword>
<keyword evidence="8 9" id="KW-0472">Membrane</keyword>
<dbReference type="GO" id="GO:0016765">
    <property type="term" value="F:transferase activity, transferring alkyl or aryl (other than methyl) groups"/>
    <property type="evidence" value="ECO:0007669"/>
    <property type="project" value="InterPro"/>
</dbReference>
<proteinExistence type="inferred from homology"/>
<keyword evidence="7 9" id="KW-1133">Transmembrane helix</keyword>
<evidence type="ECO:0000256" key="1">
    <source>
        <dbReference type="ARBA" id="ARBA00001946"/>
    </source>
</evidence>
<name>A0A8H4N0N1_9PEZI</name>
<protein>
    <submittedName>
        <fullName evidence="10">Uncharacterized protein</fullName>
    </submittedName>
</protein>
<evidence type="ECO:0000256" key="7">
    <source>
        <dbReference type="ARBA" id="ARBA00022989"/>
    </source>
</evidence>
<dbReference type="Pfam" id="PF01040">
    <property type="entry name" value="UbiA"/>
    <property type="match status" value="1"/>
</dbReference>
<keyword evidence="6 9" id="KW-0812">Transmembrane</keyword>
<comment type="similarity">
    <text evidence="4">Belongs to the UbiA prenyltransferase family.</text>
</comment>
<dbReference type="Gene3D" id="1.10.357.140">
    <property type="entry name" value="UbiA prenyltransferase"/>
    <property type="match status" value="1"/>
</dbReference>
<feature type="transmembrane region" description="Helical" evidence="9">
    <location>
        <begin position="233"/>
        <end position="253"/>
    </location>
</feature>
<comment type="pathway">
    <text evidence="3">Secondary metabolite biosynthesis; terpenoid biosynthesis.</text>
</comment>
<dbReference type="GO" id="GO:0005886">
    <property type="term" value="C:plasma membrane"/>
    <property type="evidence" value="ECO:0007669"/>
    <property type="project" value="TreeGrafter"/>
</dbReference>
<dbReference type="PANTHER" id="PTHR11048">
    <property type="entry name" value="PRENYLTRANSFERASES"/>
    <property type="match status" value="1"/>
</dbReference>
<feature type="transmembrane region" description="Helical" evidence="9">
    <location>
        <begin position="259"/>
        <end position="278"/>
    </location>
</feature>
<dbReference type="EMBL" id="WWBZ02000073">
    <property type="protein sequence ID" value="KAF4301751.1"/>
    <property type="molecule type" value="Genomic_DNA"/>
</dbReference>
<evidence type="ECO:0000313" key="10">
    <source>
        <dbReference type="EMBL" id="KAF4301751.1"/>
    </source>
</evidence>
<feature type="transmembrane region" description="Helical" evidence="9">
    <location>
        <begin position="158"/>
        <end position="178"/>
    </location>
</feature>
<dbReference type="PANTHER" id="PTHR11048:SF28">
    <property type="entry name" value="4-HYDROXYBENZOATE POLYPRENYLTRANSFERASE, MITOCHONDRIAL"/>
    <property type="match status" value="1"/>
</dbReference>
<dbReference type="Proteomes" id="UP000572817">
    <property type="component" value="Unassembled WGS sequence"/>
</dbReference>
<reference evidence="10" key="1">
    <citation type="submission" date="2020-04" db="EMBL/GenBank/DDBJ databases">
        <title>Genome Assembly and Annotation of Botryosphaeria dothidea sdau 11-99, a Latent Pathogen of Apple Fruit Ring Rot in China.</title>
        <authorList>
            <person name="Yu C."/>
            <person name="Diao Y."/>
            <person name="Lu Q."/>
            <person name="Zhao J."/>
            <person name="Cui S."/>
            <person name="Peng C."/>
            <person name="He B."/>
            <person name="Liu H."/>
        </authorList>
    </citation>
    <scope>NUCLEOTIDE SEQUENCE [LARGE SCALE GENOMIC DNA]</scope>
    <source>
        <strain evidence="10">Sdau11-99</strain>
    </source>
</reference>
<evidence type="ECO:0000313" key="11">
    <source>
        <dbReference type="Proteomes" id="UP000572817"/>
    </source>
</evidence>
<evidence type="ECO:0000256" key="6">
    <source>
        <dbReference type="ARBA" id="ARBA00022692"/>
    </source>
</evidence>